<feature type="region of interest" description="Disordered" evidence="1">
    <location>
        <begin position="1"/>
        <end position="33"/>
    </location>
</feature>
<evidence type="ECO:0000313" key="3">
    <source>
        <dbReference type="Proteomes" id="UP000187203"/>
    </source>
</evidence>
<keyword evidence="3" id="KW-1185">Reference proteome</keyword>
<accession>A0A1R3GK20</accession>
<comment type="caution">
    <text evidence="2">The sequence shown here is derived from an EMBL/GenBank/DDBJ whole genome shotgun (WGS) entry which is preliminary data.</text>
</comment>
<dbReference type="AlphaFoldDB" id="A0A1R3GK20"/>
<evidence type="ECO:0000256" key="1">
    <source>
        <dbReference type="SAM" id="MobiDB-lite"/>
    </source>
</evidence>
<name>A0A1R3GK20_9ROSI</name>
<evidence type="ECO:0000313" key="2">
    <source>
        <dbReference type="EMBL" id="OMO58389.1"/>
    </source>
</evidence>
<sequence>MESGTSTHIPTATPKIVPLRAKPHSIKKAQAGK</sequence>
<dbReference type="EMBL" id="AWUE01022424">
    <property type="protein sequence ID" value="OMO58389.1"/>
    <property type="molecule type" value="Genomic_DNA"/>
</dbReference>
<proteinExistence type="predicted"/>
<protein>
    <submittedName>
        <fullName evidence="2">Uncharacterized protein</fullName>
    </submittedName>
</protein>
<reference evidence="3" key="1">
    <citation type="submission" date="2013-09" db="EMBL/GenBank/DDBJ databases">
        <title>Corchorus olitorius genome sequencing.</title>
        <authorList>
            <person name="Alam M."/>
            <person name="Haque M.S."/>
            <person name="Islam M.S."/>
            <person name="Emdad E.M."/>
            <person name="Islam M.M."/>
            <person name="Ahmed B."/>
            <person name="Halim A."/>
            <person name="Hossen Q.M.M."/>
            <person name="Hossain M.Z."/>
            <person name="Ahmed R."/>
            <person name="Khan M.M."/>
            <person name="Islam R."/>
            <person name="Rashid M.M."/>
            <person name="Khan S.A."/>
            <person name="Rahman M.S."/>
            <person name="Alam M."/>
            <person name="Yahiya A.S."/>
            <person name="Khan M.S."/>
            <person name="Azam M.S."/>
            <person name="Haque T."/>
            <person name="Lashkar M.Z.H."/>
            <person name="Akhand A.I."/>
            <person name="Morshed G."/>
            <person name="Roy S."/>
            <person name="Uddin K.S."/>
            <person name="Rabeya T."/>
            <person name="Hossain A.S."/>
            <person name="Chowdhury A."/>
            <person name="Snigdha A.R."/>
            <person name="Mortoza M.S."/>
            <person name="Matin S.A."/>
            <person name="Hoque S.M.E."/>
            <person name="Islam M.K."/>
            <person name="Roy D.K."/>
            <person name="Haider R."/>
            <person name="Moosa M.M."/>
            <person name="Elias S.M."/>
            <person name="Hasan A.M."/>
            <person name="Jahan S."/>
            <person name="Shafiuddin M."/>
            <person name="Mahmood N."/>
            <person name="Shommy N.S."/>
        </authorList>
    </citation>
    <scope>NUCLEOTIDE SEQUENCE [LARGE SCALE GENOMIC DNA]</scope>
    <source>
        <strain evidence="3">cv. O-4</strain>
    </source>
</reference>
<feature type="compositionally biased region" description="Polar residues" evidence="1">
    <location>
        <begin position="1"/>
        <end position="10"/>
    </location>
</feature>
<organism evidence="2 3">
    <name type="scientific">Corchorus olitorius</name>
    <dbReference type="NCBI Taxonomy" id="93759"/>
    <lineage>
        <taxon>Eukaryota</taxon>
        <taxon>Viridiplantae</taxon>
        <taxon>Streptophyta</taxon>
        <taxon>Embryophyta</taxon>
        <taxon>Tracheophyta</taxon>
        <taxon>Spermatophyta</taxon>
        <taxon>Magnoliopsida</taxon>
        <taxon>eudicotyledons</taxon>
        <taxon>Gunneridae</taxon>
        <taxon>Pentapetalae</taxon>
        <taxon>rosids</taxon>
        <taxon>malvids</taxon>
        <taxon>Malvales</taxon>
        <taxon>Malvaceae</taxon>
        <taxon>Grewioideae</taxon>
        <taxon>Apeibeae</taxon>
        <taxon>Corchorus</taxon>
    </lineage>
</organism>
<gene>
    <name evidence="2" type="ORF">COLO4_34675</name>
</gene>
<dbReference type="Proteomes" id="UP000187203">
    <property type="component" value="Unassembled WGS sequence"/>
</dbReference>